<evidence type="ECO:0000256" key="4">
    <source>
        <dbReference type="ARBA" id="ARBA00022694"/>
    </source>
</evidence>
<dbReference type="AlphaFoldDB" id="A0A101I137"/>
<keyword evidence="3 8" id="KW-0436">Ligase</keyword>
<comment type="subcellular location">
    <subcellularLocation>
        <location evidence="1 8">Cytoplasm</location>
    </subcellularLocation>
</comment>
<dbReference type="GO" id="GO:0006400">
    <property type="term" value="P:tRNA modification"/>
    <property type="evidence" value="ECO:0007669"/>
    <property type="project" value="UniProtKB-UniRule"/>
</dbReference>
<comment type="similarity">
    <text evidence="8">Belongs to the tRNA(Ile)-lysidine synthase family.</text>
</comment>
<comment type="domain">
    <text evidence="8">The N-terminal region contains the highly conserved SGGXDS motif, predicted to be a P-loop motif involved in ATP binding.</text>
</comment>
<dbReference type="NCBIfam" id="TIGR02432">
    <property type="entry name" value="lysidine_TilS_N"/>
    <property type="match status" value="1"/>
</dbReference>
<dbReference type="CDD" id="cd01992">
    <property type="entry name" value="TilS_N"/>
    <property type="match status" value="1"/>
</dbReference>
<evidence type="ECO:0000256" key="5">
    <source>
        <dbReference type="ARBA" id="ARBA00022741"/>
    </source>
</evidence>
<keyword evidence="4 8" id="KW-0819">tRNA processing</keyword>
<feature type="binding site" evidence="8">
    <location>
        <begin position="28"/>
        <end position="33"/>
    </location>
    <ligand>
        <name>ATP</name>
        <dbReference type="ChEBI" id="CHEBI:30616"/>
    </ligand>
</feature>
<evidence type="ECO:0000259" key="9">
    <source>
        <dbReference type="SMART" id="SM00977"/>
    </source>
</evidence>
<dbReference type="InterPro" id="IPR012795">
    <property type="entry name" value="tRNA_Ile_lys_synt_N"/>
</dbReference>
<dbReference type="InterPro" id="IPR014729">
    <property type="entry name" value="Rossmann-like_a/b/a_fold"/>
</dbReference>
<sequence>METFRNILSFLNKNGIKLDNKKVLLSFSGGPDSTLLFNFLLFCREKLNTYFECFYLNHNEREDVEEEESFVKNICRKNGIFLNYKNVEVLSSKERKSLGFERAGRELRKRFLETIFKEKNFDYIFTGHNFTDSVETFFINLQRNMGLRGATPMKTVDKHYVRPLLFLKKDEIVGILREEKIEYVEDKTNFDRKIVRNKIRHELIPSLESSLKDGVLSFKTFFENISEIEEGFDQIVFEKLEIFRSDAKGLYILIDIPKILDYNKKLRKILIYFALSKYFYVNKNLIDEIQKVLISKKKNVEKKCGDFFIFKSYSNLRISKNFEENERIKYLELEMNKRVLFNCFEVEIKKVENEKDFSFEDGKFYFNVESGKRFFLKTFEKGDRMTIFKMDGSKRLSKIFIDLKIEKSLREKMPVLVNEKGEILLLGNLKRSDLYHVDLENDKEFFEVYVKRVC</sequence>
<dbReference type="Pfam" id="PF01171">
    <property type="entry name" value="ATP_bind_3"/>
    <property type="match status" value="1"/>
</dbReference>
<keyword evidence="5 8" id="KW-0547">Nucleotide-binding</keyword>
<dbReference type="PANTHER" id="PTHR43033">
    <property type="entry name" value="TRNA(ILE)-LYSIDINE SYNTHASE-RELATED"/>
    <property type="match status" value="1"/>
</dbReference>
<accession>A0A101I137</accession>
<dbReference type="EMBL" id="LGGX01000012">
    <property type="protein sequence ID" value="KUK86793.1"/>
    <property type="molecule type" value="Genomic_DNA"/>
</dbReference>
<dbReference type="SUPFAM" id="SSF56037">
    <property type="entry name" value="PheT/TilS domain"/>
    <property type="match status" value="1"/>
</dbReference>
<comment type="function">
    <text evidence="8">Ligates lysine onto the cytidine present at position 34 of the AUA codon-specific tRNA(Ile) that contains the anticodon CAU, in an ATP-dependent manner. Cytidine is converted to lysidine, thus changing the amino acid specificity of the tRNA from methionine to isoleucine.</text>
</comment>
<dbReference type="HAMAP" id="MF_01161">
    <property type="entry name" value="tRNA_Ile_lys_synt"/>
    <property type="match status" value="1"/>
</dbReference>
<dbReference type="GO" id="GO:0005524">
    <property type="term" value="F:ATP binding"/>
    <property type="evidence" value="ECO:0007669"/>
    <property type="project" value="UniProtKB-UniRule"/>
</dbReference>
<dbReference type="NCBIfam" id="TIGR02433">
    <property type="entry name" value="lysidine_TilS_C"/>
    <property type="match status" value="1"/>
</dbReference>
<comment type="catalytic activity">
    <reaction evidence="7 8">
        <text>cytidine(34) in tRNA(Ile2) + L-lysine + ATP = lysidine(34) in tRNA(Ile2) + AMP + diphosphate + H(+)</text>
        <dbReference type="Rhea" id="RHEA:43744"/>
        <dbReference type="Rhea" id="RHEA-COMP:10625"/>
        <dbReference type="Rhea" id="RHEA-COMP:10670"/>
        <dbReference type="ChEBI" id="CHEBI:15378"/>
        <dbReference type="ChEBI" id="CHEBI:30616"/>
        <dbReference type="ChEBI" id="CHEBI:32551"/>
        <dbReference type="ChEBI" id="CHEBI:33019"/>
        <dbReference type="ChEBI" id="CHEBI:82748"/>
        <dbReference type="ChEBI" id="CHEBI:83665"/>
        <dbReference type="ChEBI" id="CHEBI:456215"/>
        <dbReference type="EC" id="6.3.4.19"/>
    </reaction>
</comment>
<proteinExistence type="inferred from homology"/>
<dbReference type="Pfam" id="PF11734">
    <property type="entry name" value="TilS_C"/>
    <property type="match status" value="1"/>
</dbReference>
<dbReference type="GO" id="GO:0032267">
    <property type="term" value="F:tRNA(Ile)-lysidine synthase activity"/>
    <property type="evidence" value="ECO:0007669"/>
    <property type="project" value="UniProtKB-EC"/>
</dbReference>
<dbReference type="InterPro" id="IPR011063">
    <property type="entry name" value="TilS/TtcA_N"/>
</dbReference>
<reference evidence="11" key="1">
    <citation type="journal article" date="2015" name="MBio">
        <title>Genome-Resolved Metagenomic Analysis Reveals Roles for Candidate Phyla and Other Microbial Community Members in Biogeochemical Transformations in Oil Reservoirs.</title>
        <authorList>
            <person name="Hu P."/>
            <person name="Tom L."/>
            <person name="Singh A."/>
            <person name="Thomas B.C."/>
            <person name="Baker B.J."/>
            <person name="Piceno Y.M."/>
            <person name="Andersen G.L."/>
            <person name="Banfield J.F."/>
        </authorList>
    </citation>
    <scope>NUCLEOTIDE SEQUENCE [LARGE SCALE GENOMIC DNA]</scope>
</reference>
<organism evidence="10 11">
    <name type="scientific">candidate division TA06 bacterium 34_109</name>
    <dbReference type="NCBI Taxonomy" id="1635277"/>
    <lineage>
        <taxon>Bacteria</taxon>
        <taxon>Bacteria division TA06</taxon>
    </lineage>
</organism>
<evidence type="ECO:0000313" key="11">
    <source>
        <dbReference type="Proteomes" id="UP000053467"/>
    </source>
</evidence>
<dbReference type="InterPro" id="IPR012796">
    <property type="entry name" value="Lysidine-tRNA-synth_C"/>
</dbReference>
<dbReference type="SMART" id="SM00977">
    <property type="entry name" value="TilS_C"/>
    <property type="match status" value="1"/>
</dbReference>
<dbReference type="SUPFAM" id="SSF52402">
    <property type="entry name" value="Adenine nucleotide alpha hydrolases-like"/>
    <property type="match status" value="1"/>
</dbReference>
<keyword evidence="6 8" id="KW-0067">ATP-binding</keyword>
<dbReference type="PANTHER" id="PTHR43033:SF1">
    <property type="entry name" value="TRNA(ILE)-LYSIDINE SYNTHASE-RELATED"/>
    <property type="match status" value="1"/>
</dbReference>
<keyword evidence="2 8" id="KW-0963">Cytoplasm</keyword>
<evidence type="ECO:0000256" key="7">
    <source>
        <dbReference type="ARBA" id="ARBA00048539"/>
    </source>
</evidence>
<dbReference type="InterPro" id="IPR012094">
    <property type="entry name" value="tRNA_Ile_lys_synt"/>
</dbReference>
<evidence type="ECO:0000256" key="3">
    <source>
        <dbReference type="ARBA" id="ARBA00022598"/>
    </source>
</evidence>
<comment type="caution">
    <text evidence="10">The sequence shown here is derived from an EMBL/GenBank/DDBJ whole genome shotgun (WGS) entry which is preliminary data.</text>
</comment>
<evidence type="ECO:0000256" key="1">
    <source>
        <dbReference type="ARBA" id="ARBA00004496"/>
    </source>
</evidence>
<evidence type="ECO:0000313" key="10">
    <source>
        <dbReference type="EMBL" id="KUK86793.1"/>
    </source>
</evidence>
<evidence type="ECO:0000256" key="6">
    <source>
        <dbReference type="ARBA" id="ARBA00022840"/>
    </source>
</evidence>
<dbReference type="Proteomes" id="UP000053467">
    <property type="component" value="Unassembled WGS sequence"/>
</dbReference>
<evidence type="ECO:0000256" key="8">
    <source>
        <dbReference type="HAMAP-Rule" id="MF_01161"/>
    </source>
</evidence>
<evidence type="ECO:0000256" key="2">
    <source>
        <dbReference type="ARBA" id="ARBA00022490"/>
    </source>
</evidence>
<dbReference type="Gene3D" id="3.40.50.620">
    <property type="entry name" value="HUPs"/>
    <property type="match status" value="1"/>
</dbReference>
<name>A0A101I137_UNCT6</name>
<dbReference type="GO" id="GO:0005737">
    <property type="term" value="C:cytoplasm"/>
    <property type="evidence" value="ECO:0007669"/>
    <property type="project" value="UniProtKB-SubCell"/>
</dbReference>
<feature type="domain" description="Lysidine-tRNA(Ile) synthetase C-terminal" evidence="9">
    <location>
        <begin position="374"/>
        <end position="437"/>
    </location>
</feature>
<gene>
    <name evidence="8" type="primary">tilS</name>
    <name evidence="10" type="ORF">XE03_1281</name>
</gene>
<dbReference type="EC" id="6.3.4.19" evidence="8"/>
<protein>
    <recommendedName>
        <fullName evidence="8">tRNA(Ile)-lysidine synthase</fullName>
        <ecNumber evidence="8">6.3.4.19</ecNumber>
    </recommendedName>
    <alternativeName>
        <fullName evidence="8">tRNA(Ile)-2-lysyl-cytidine synthase</fullName>
    </alternativeName>
    <alternativeName>
        <fullName evidence="8">tRNA(Ile)-lysidine synthetase</fullName>
    </alternativeName>
</protein>